<organism evidence="1 2">
    <name type="scientific">Sphaerodactylus townsendi</name>
    <dbReference type="NCBI Taxonomy" id="933632"/>
    <lineage>
        <taxon>Eukaryota</taxon>
        <taxon>Metazoa</taxon>
        <taxon>Chordata</taxon>
        <taxon>Craniata</taxon>
        <taxon>Vertebrata</taxon>
        <taxon>Euteleostomi</taxon>
        <taxon>Lepidosauria</taxon>
        <taxon>Squamata</taxon>
        <taxon>Bifurcata</taxon>
        <taxon>Gekkota</taxon>
        <taxon>Sphaerodactylidae</taxon>
        <taxon>Sphaerodactylus</taxon>
    </lineage>
</organism>
<accession>A0ACB8ECG0</accession>
<protein>
    <submittedName>
        <fullName evidence="1">Uncharacterized protein</fullName>
    </submittedName>
</protein>
<evidence type="ECO:0000313" key="1">
    <source>
        <dbReference type="EMBL" id="KAH7990229.1"/>
    </source>
</evidence>
<reference evidence="1" key="1">
    <citation type="submission" date="2021-08" db="EMBL/GenBank/DDBJ databases">
        <title>The first chromosome-level gecko genome reveals the dynamic sex chromosomes of Neotropical dwarf geckos (Sphaerodactylidae: Sphaerodactylus).</title>
        <authorList>
            <person name="Pinto B.J."/>
            <person name="Keating S.E."/>
            <person name="Gamble T."/>
        </authorList>
    </citation>
    <scope>NUCLEOTIDE SEQUENCE</scope>
    <source>
        <strain evidence="1">TG3544</strain>
    </source>
</reference>
<dbReference type="EMBL" id="CM037629">
    <property type="protein sequence ID" value="KAH7990229.1"/>
    <property type="molecule type" value="Genomic_DNA"/>
</dbReference>
<gene>
    <name evidence="1" type="ORF">K3G42_004607</name>
</gene>
<evidence type="ECO:0000313" key="2">
    <source>
        <dbReference type="Proteomes" id="UP000827872"/>
    </source>
</evidence>
<keyword evidence="2" id="KW-1185">Reference proteome</keyword>
<sequence length="127" mass="14524">MDSSGVITPLAAWVCPLDQLSSIAKKLRGSCMEKHHSQTHFIPKHMTLHHRCLWIMADVLCGYWNSRDKRHVDGIYVWCSLHKKKNLDLYSPFLSYKETQRGLQTPFPSPLTPCEVGGAERAQKNCD</sequence>
<dbReference type="Proteomes" id="UP000827872">
    <property type="component" value="Linkage Group LG16"/>
</dbReference>
<proteinExistence type="predicted"/>
<name>A0ACB8ECG0_9SAUR</name>
<comment type="caution">
    <text evidence="1">The sequence shown here is derived from an EMBL/GenBank/DDBJ whole genome shotgun (WGS) entry which is preliminary data.</text>
</comment>